<evidence type="ECO:0000313" key="2">
    <source>
        <dbReference type="Proteomes" id="UP000824469"/>
    </source>
</evidence>
<accession>A0AA38CG15</accession>
<dbReference type="EMBL" id="JAHRHJ020000011">
    <property type="protein sequence ID" value="KAH9295994.1"/>
    <property type="molecule type" value="Genomic_DNA"/>
</dbReference>
<protein>
    <submittedName>
        <fullName evidence="1">Uncharacterized protein</fullName>
    </submittedName>
</protein>
<evidence type="ECO:0000313" key="1">
    <source>
        <dbReference type="EMBL" id="KAH9295994.1"/>
    </source>
</evidence>
<reference evidence="1 2" key="1">
    <citation type="journal article" date="2021" name="Nat. Plants">
        <title>The Taxus genome provides insights into paclitaxel biosynthesis.</title>
        <authorList>
            <person name="Xiong X."/>
            <person name="Gou J."/>
            <person name="Liao Q."/>
            <person name="Li Y."/>
            <person name="Zhou Q."/>
            <person name="Bi G."/>
            <person name="Li C."/>
            <person name="Du R."/>
            <person name="Wang X."/>
            <person name="Sun T."/>
            <person name="Guo L."/>
            <person name="Liang H."/>
            <person name="Lu P."/>
            <person name="Wu Y."/>
            <person name="Zhang Z."/>
            <person name="Ro D.K."/>
            <person name="Shang Y."/>
            <person name="Huang S."/>
            <person name="Yan J."/>
        </authorList>
    </citation>
    <scope>NUCLEOTIDE SEQUENCE [LARGE SCALE GENOMIC DNA]</scope>
    <source>
        <strain evidence="1">Ta-2019</strain>
    </source>
</reference>
<dbReference type="SUPFAM" id="SSF53756">
    <property type="entry name" value="UDP-Glycosyltransferase/glycogen phosphorylase"/>
    <property type="match status" value="1"/>
</dbReference>
<dbReference type="Proteomes" id="UP000824469">
    <property type="component" value="Unassembled WGS sequence"/>
</dbReference>
<name>A0AA38CG15_TAXCH</name>
<dbReference type="Gene3D" id="3.40.50.2000">
    <property type="entry name" value="Glycogen Phosphorylase B"/>
    <property type="match status" value="1"/>
</dbReference>
<proteinExistence type="predicted"/>
<feature type="non-terminal residue" evidence="1">
    <location>
        <position position="72"/>
    </location>
</feature>
<keyword evidence="2" id="KW-1185">Reference proteome</keyword>
<gene>
    <name evidence="1" type="ORF">KI387_039582</name>
</gene>
<sequence length="72" mass="8239">MICWPFFAEQQINRTYVSQVCNIGIALNEVAERGEVEKKNGEETDDRKKKDKGCLTNQYLEKEISCIPGTPM</sequence>
<comment type="caution">
    <text evidence="1">The sequence shown here is derived from an EMBL/GenBank/DDBJ whole genome shotgun (WGS) entry which is preliminary data.</text>
</comment>
<dbReference type="AlphaFoldDB" id="A0AA38CG15"/>
<organism evidence="1 2">
    <name type="scientific">Taxus chinensis</name>
    <name type="common">Chinese yew</name>
    <name type="synonym">Taxus wallichiana var. chinensis</name>
    <dbReference type="NCBI Taxonomy" id="29808"/>
    <lineage>
        <taxon>Eukaryota</taxon>
        <taxon>Viridiplantae</taxon>
        <taxon>Streptophyta</taxon>
        <taxon>Embryophyta</taxon>
        <taxon>Tracheophyta</taxon>
        <taxon>Spermatophyta</taxon>
        <taxon>Pinopsida</taxon>
        <taxon>Pinidae</taxon>
        <taxon>Conifers II</taxon>
        <taxon>Cupressales</taxon>
        <taxon>Taxaceae</taxon>
        <taxon>Taxus</taxon>
    </lineage>
</organism>